<protein>
    <submittedName>
        <fullName evidence="2">DUF3618 domain-containing protein</fullName>
    </submittedName>
</protein>
<keyword evidence="1" id="KW-1133">Transmembrane helix</keyword>
<dbReference type="AlphaFoldDB" id="A0A4Q2JHF0"/>
<dbReference type="EMBL" id="SDPL01000154">
    <property type="protein sequence ID" value="RXZ47142.1"/>
    <property type="molecule type" value="Genomic_DNA"/>
</dbReference>
<dbReference type="RefSeq" id="WP_129234619.1">
    <property type="nucleotide sequence ID" value="NZ_JBHXVJ010000001.1"/>
</dbReference>
<keyword evidence="1" id="KW-0812">Transmembrane</keyword>
<comment type="caution">
    <text evidence="2">The sequence shown here is derived from an EMBL/GenBank/DDBJ whole genome shotgun (WGS) entry which is preliminary data.</text>
</comment>
<dbReference type="OrthoDB" id="5007703at2"/>
<evidence type="ECO:0000313" key="2">
    <source>
        <dbReference type="EMBL" id="RXZ47142.1"/>
    </source>
</evidence>
<keyword evidence="1" id="KW-0472">Membrane</keyword>
<dbReference type="InterPro" id="IPR022062">
    <property type="entry name" value="DUF3618"/>
</dbReference>
<gene>
    <name evidence="2" type="ORF">ESO86_09165</name>
</gene>
<evidence type="ECO:0000313" key="3">
    <source>
        <dbReference type="Proteomes" id="UP000292881"/>
    </source>
</evidence>
<organism evidence="2 3">
    <name type="scientific">Agromyces binzhouensis</name>
    <dbReference type="NCBI Taxonomy" id="1817495"/>
    <lineage>
        <taxon>Bacteria</taxon>
        <taxon>Bacillati</taxon>
        <taxon>Actinomycetota</taxon>
        <taxon>Actinomycetes</taxon>
        <taxon>Micrococcales</taxon>
        <taxon>Microbacteriaceae</taxon>
        <taxon>Agromyces</taxon>
    </lineage>
</organism>
<sequence length="97" mass="10466">MAATDVVRLDKKQQRNLTRLQAHDNARAARDQLAGTLGALEEKLNVPKRAARATARAKRRMQRFADEQPGAAIAVAVGIAAAVGVGVWLVVRANLDR</sequence>
<keyword evidence="3" id="KW-1185">Reference proteome</keyword>
<evidence type="ECO:0000256" key="1">
    <source>
        <dbReference type="SAM" id="Phobius"/>
    </source>
</evidence>
<accession>A0A4Q2JHF0</accession>
<feature type="transmembrane region" description="Helical" evidence="1">
    <location>
        <begin position="69"/>
        <end position="91"/>
    </location>
</feature>
<name>A0A4Q2JHF0_9MICO</name>
<proteinExistence type="predicted"/>
<dbReference type="Proteomes" id="UP000292881">
    <property type="component" value="Unassembled WGS sequence"/>
</dbReference>
<reference evidence="2 3" key="1">
    <citation type="submission" date="2019-01" db="EMBL/GenBank/DDBJ databases">
        <authorList>
            <person name="Li J."/>
        </authorList>
    </citation>
    <scope>NUCLEOTIDE SEQUENCE [LARGE SCALE GENOMIC DNA]</scope>
    <source>
        <strain evidence="2 3">CGMCC 4.7180</strain>
    </source>
</reference>
<dbReference type="Pfam" id="PF12277">
    <property type="entry name" value="DUF3618"/>
    <property type="match status" value="1"/>
</dbReference>